<evidence type="ECO:0000313" key="2">
    <source>
        <dbReference type="EMBL" id="TQD81276.1"/>
    </source>
</evidence>
<keyword evidence="3" id="KW-1185">Reference proteome</keyword>
<dbReference type="GO" id="GO:0004617">
    <property type="term" value="F:phosphoglycerate dehydrogenase activity"/>
    <property type="evidence" value="ECO:0007669"/>
    <property type="project" value="TreeGrafter"/>
</dbReference>
<keyword evidence="1" id="KW-1133">Transmembrane helix</keyword>
<comment type="caution">
    <text evidence="2">The sequence shown here is derived from an EMBL/GenBank/DDBJ whole genome shotgun (WGS) entry which is preliminary data.</text>
</comment>
<evidence type="ECO:0000313" key="3">
    <source>
        <dbReference type="Proteomes" id="UP000315295"/>
    </source>
</evidence>
<reference evidence="2 3" key="1">
    <citation type="journal article" date="2019" name="G3 (Bethesda)">
        <title>Sequencing of a Wild Apple (Malus baccata) Genome Unravels the Differences Between Cultivated and Wild Apple Species Regarding Disease Resistance and Cold Tolerance.</title>
        <authorList>
            <person name="Chen X."/>
        </authorList>
    </citation>
    <scope>NUCLEOTIDE SEQUENCE [LARGE SCALE GENOMIC DNA]</scope>
    <source>
        <strain evidence="3">cv. Shandingzi</strain>
        <tissue evidence="2">Leaves</tissue>
    </source>
</reference>
<dbReference type="EMBL" id="VIEB01000773">
    <property type="protein sequence ID" value="TQD81276.1"/>
    <property type="molecule type" value="Genomic_DNA"/>
</dbReference>
<gene>
    <name evidence="2" type="ORF">C1H46_033158</name>
</gene>
<accession>A0A540L466</accession>
<dbReference type="STRING" id="106549.A0A540L466"/>
<keyword evidence="1" id="KW-0812">Transmembrane</keyword>
<feature type="transmembrane region" description="Helical" evidence="1">
    <location>
        <begin position="208"/>
        <end position="231"/>
    </location>
</feature>
<evidence type="ECO:0008006" key="4">
    <source>
        <dbReference type="Google" id="ProtNLM"/>
    </source>
</evidence>
<dbReference type="PANTHER" id="PTHR42938">
    <property type="entry name" value="FORMATE DEHYDROGENASE 1"/>
    <property type="match status" value="1"/>
</dbReference>
<proteinExistence type="predicted"/>
<keyword evidence="1" id="KW-0472">Membrane</keyword>
<dbReference type="PANTHER" id="PTHR42938:SF7">
    <property type="entry name" value="ERYTHRONATE-4-PHOSPHATE DEHYDROGENASE FAMILY PROTEIN"/>
    <property type="match status" value="1"/>
</dbReference>
<sequence length="243" mass="27026">MGNLYEVSNGHMVARQSKVSLPWLDVRVFYVRISKCEIDDSAPEFLTVNHIPLDPDTLLEVNGVRTSIYSDGATTILRRDRLDKKSEEATFVSTDSIRVTGNRHGQRWSMSCESDIVASTGFFKGRQFMGPESTSPSIEVYMAGSFSGTPIILTKILLLGLWKKHARTGLLDSIPEYGATEDQKNNPPPRFSFQEDGEPSWFNSGVRVGIGIGLSICVGVGFGVGLLVRTYQDNTRNFQRRLL</sequence>
<evidence type="ECO:0000256" key="1">
    <source>
        <dbReference type="SAM" id="Phobius"/>
    </source>
</evidence>
<dbReference type="AlphaFoldDB" id="A0A540L466"/>
<organism evidence="2 3">
    <name type="scientific">Malus baccata</name>
    <name type="common">Siberian crab apple</name>
    <name type="synonym">Pyrus baccata</name>
    <dbReference type="NCBI Taxonomy" id="106549"/>
    <lineage>
        <taxon>Eukaryota</taxon>
        <taxon>Viridiplantae</taxon>
        <taxon>Streptophyta</taxon>
        <taxon>Embryophyta</taxon>
        <taxon>Tracheophyta</taxon>
        <taxon>Spermatophyta</taxon>
        <taxon>Magnoliopsida</taxon>
        <taxon>eudicotyledons</taxon>
        <taxon>Gunneridae</taxon>
        <taxon>Pentapetalae</taxon>
        <taxon>rosids</taxon>
        <taxon>fabids</taxon>
        <taxon>Rosales</taxon>
        <taxon>Rosaceae</taxon>
        <taxon>Amygdaloideae</taxon>
        <taxon>Maleae</taxon>
        <taxon>Malus</taxon>
    </lineage>
</organism>
<dbReference type="Proteomes" id="UP000315295">
    <property type="component" value="Unassembled WGS sequence"/>
</dbReference>
<name>A0A540L466_MALBA</name>
<protein>
    <recommendedName>
        <fullName evidence="4">Erythronate-4-phosphate dehydrogenase family protein</fullName>
    </recommendedName>
</protein>